<name>A0AAN8J8V0_PATCE</name>
<gene>
    <name evidence="3" type="ORF">SNE40_016183</name>
</gene>
<keyword evidence="2" id="KW-0732">Signal</keyword>
<evidence type="ECO:0000256" key="2">
    <source>
        <dbReference type="SAM" id="SignalP"/>
    </source>
</evidence>
<keyword evidence="1" id="KW-1133">Transmembrane helix</keyword>
<dbReference type="Proteomes" id="UP001347796">
    <property type="component" value="Unassembled WGS sequence"/>
</dbReference>
<proteinExistence type="predicted"/>
<comment type="caution">
    <text evidence="3">The sequence shown here is derived from an EMBL/GenBank/DDBJ whole genome shotgun (WGS) entry which is preliminary data.</text>
</comment>
<feature type="transmembrane region" description="Helical" evidence="1">
    <location>
        <begin position="132"/>
        <end position="150"/>
    </location>
</feature>
<organism evidence="3 4">
    <name type="scientific">Patella caerulea</name>
    <name type="common">Rayed Mediterranean limpet</name>
    <dbReference type="NCBI Taxonomy" id="87958"/>
    <lineage>
        <taxon>Eukaryota</taxon>
        <taxon>Metazoa</taxon>
        <taxon>Spiralia</taxon>
        <taxon>Lophotrochozoa</taxon>
        <taxon>Mollusca</taxon>
        <taxon>Gastropoda</taxon>
        <taxon>Patellogastropoda</taxon>
        <taxon>Patelloidea</taxon>
        <taxon>Patellidae</taxon>
        <taxon>Patella</taxon>
    </lineage>
</organism>
<accession>A0AAN8J8V0</accession>
<keyword evidence="1" id="KW-0812">Transmembrane</keyword>
<reference evidence="3 4" key="1">
    <citation type="submission" date="2024-01" db="EMBL/GenBank/DDBJ databases">
        <title>The genome of the rayed Mediterranean limpet Patella caerulea (Linnaeus, 1758).</title>
        <authorList>
            <person name="Anh-Thu Weber A."/>
            <person name="Halstead-Nussloch G."/>
        </authorList>
    </citation>
    <scope>NUCLEOTIDE SEQUENCE [LARGE SCALE GENOMIC DNA]</scope>
    <source>
        <strain evidence="3">AATW-2023a</strain>
        <tissue evidence="3">Whole specimen</tissue>
    </source>
</reference>
<evidence type="ECO:0000313" key="4">
    <source>
        <dbReference type="Proteomes" id="UP001347796"/>
    </source>
</evidence>
<dbReference type="EMBL" id="JAZGQO010000011">
    <property type="protein sequence ID" value="KAK6172552.1"/>
    <property type="molecule type" value="Genomic_DNA"/>
</dbReference>
<keyword evidence="1" id="KW-0472">Membrane</keyword>
<dbReference type="AlphaFoldDB" id="A0AAN8J8V0"/>
<feature type="signal peptide" evidence="2">
    <location>
        <begin position="1"/>
        <end position="21"/>
    </location>
</feature>
<evidence type="ECO:0000313" key="3">
    <source>
        <dbReference type="EMBL" id="KAK6172552.1"/>
    </source>
</evidence>
<protein>
    <submittedName>
        <fullName evidence="3">Uncharacterized protein</fullName>
    </submittedName>
</protein>
<sequence length="152" mass="16002">MNYFLAVVVLTVLNCINVANGDCTAATGAACRTNYNAANTTTDPLKCTAAYTYGTCLVNADCNNGTYLSNFIADVGDGFKCDNCTLSTAVGCLEDDCSGLPAVKTCLDNAMCNTGVFNTVYTAYVTKCNGCGTVTFSVLMMFLSTLLLFIKI</sequence>
<feature type="chain" id="PRO_5042917770" evidence="2">
    <location>
        <begin position="22"/>
        <end position="152"/>
    </location>
</feature>
<evidence type="ECO:0000256" key="1">
    <source>
        <dbReference type="SAM" id="Phobius"/>
    </source>
</evidence>
<keyword evidence="4" id="KW-1185">Reference proteome</keyword>